<evidence type="ECO:0008006" key="16">
    <source>
        <dbReference type="Google" id="ProtNLM"/>
    </source>
</evidence>
<dbReference type="EMBL" id="HG001523">
    <property type="protein sequence ID" value="CDF77481.1"/>
    <property type="molecule type" value="Genomic_DNA"/>
</dbReference>
<dbReference type="Pfam" id="PF05197">
    <property type="entry name" value="TRIC"/>
    <property type="match status" value="1"/>
</dbReference>
<evidence type="ECO:0000313" key="14">
    <source>
        <dbReference type="EMBL" id="CDF77481.1"/>
    </source>
</evidence>
<keyword evidence="7" id="KW-0630">Potassium</keyword>
<dbReference type="GeneID" id="17320051"/>
<evidence type="ECO:0000256" key="2">
    <source>
        <dbReference type="ARBA" id="ARBA00005766"/>
    </source>
</evidence>
<dbReference type="PANTHER" id="PTHR12454">
    <property type="entry name" value="TRIMERIC INTRACELLULAR CATION CHANNEL"/>
    <property type="match status" value="1"/>
</dbReference>
<keyword evidence="3" id="KW-0813">Transport</keyword>
<name>S0F2W2_CHOCR</name>
<proteinExistence type="inferred from homology"/>
<protein>
    <recommendedName>
        <fullName evidence="16">Transmembrane protein</fullName>
    </recommendedName>
</protein>
<keyword evidence="4" id="KW-0633">Potassium transport</keyword>
<gene>
    <name evidence="14" type="ORF">CHC_T00007976001</name>
</gene>
<dbReference type="PANTHER" id="PTHR12454:SF11">
    <property type="entry name" value="GH25683P"/>
    <property type="match status" value="1"/>
</dbReference>
<keyword evidence="11" id="KW-0407">Ion channel</keyword>
<evidence type="ECO:0000256" key="11">
    <source>
        <dbReference type="ARBA" id="ARBA00023303"/>
    </source>
</evidence>
<evidence type="ECO:0000256" key="8">
    <source>
        <dbReference type="ARBA" id="ARBA00022989"/>
    </source>
</evidence>
<evidence type="ECO:0000256" key="12">
    <source>
        <dbReference type="SAM" id="MobiDB-lite"/>
    </source>
</evidence>
<evidence type="ECO:0000313" key="15">
    <source>
        <dbReference type="Proteomes" id="UP000012073"/>
    </source>
</evidence>
<dbReference type="GO" id="GO:0012505">
    <property type="term" value="C:endomembrane system"/>
    <property type="evidence" value="ECO:0007669"/>
    <property type="project" value="UniProtKB-SubCell"/>
</dbReference>
<dbReference type="Proteomes" id="UP000012073">
    <property type="component" value="Unassembled WGS sequence"/>
</dbReference>
<keyword evidence="6" id="KW-0631">Potassium channel</keyword>
<dbReference type="KEGG" id="ccp:CHC_T00007976001"/>
<dbReference type="GO" id="GO:0005267">
    <property type="term" value="F:potassium channel activity"/>
    <property type="evidence" value="ECO:0007669"/>
    <property type="project" value="UniProtKB-KW"/>
</dbReference>
<evidence type="ECO:0000256" key="1">
    <source>
        <dbReference type="ARBA" id="ARBA00004127"/>
    </source>
</evidence>
<dbReference type="Gramene" id="CDF77481">
    <property type="protein sequence ID" value="CDF77481"/>
    <property type="gene ID" value="CHC_T00007976001"/>
</dbReference>
<evidence type="ECO:0000256" key="9">
    <source>
        <dbReference type="ARBA" id="ARBA00023065"/>
    </source>
</evidence>
<comment type="similarity">
    <text evidence="2">Belongs to the TMEM38 family.</text>
</comment>
<evidence type="ECO:0000256" key="10">
    <source>
        <dbReference type="ARBA" id="ARBA00023136"/>
    </source>
</evidence>
<feature type="transmembrane region" description="Helical" evidence="13">
    <location>
        <begin position="70"/>
        <end position="92"/>
    </location>
</feature>
<feature type="transmembrane region" description="Helical" evidence="13">
    <location>
        <begin position="164"/>
        <end position="184"/>
    </location>
</feature>
<dbReference type="OrthoDB" id="5003at2759"/>
<feature type="compositionally biased region" description="Basic and acidic residues" evidence="12">
    <location>
        <begin position="296"/>
        <end position="319"/>
    </location>
</feature>
<sequence length="327" mass="35694">MQREHLDKVLSSYQHIGNVVYDMTTSSSARDAHSLLRWFLLDMPIVPFLLAFHCTFAALNIHRVTSGRQFWLKTLVLTTFAAFGGSTLANVLSGQPAPLFTVSSNYMMSYVTIAWYVINHSRAARAVLSFRPVLAVLAFGATAAKVRSILSFMDGFVVRFPDAVLGAVVLSGLAGSGGALFVTLEKIVQDGLQTSSDFSNPGWSFKSAYLAACVYYVATDPVGWIAAHAPFATVTFDKEEVRFAVSLALCTHAAFDTLYGRHVNPLYLVEEVLCALTGVRKPIMVEQVPTSLISSDRKEYAGKKDGGARKGKQGEGLRSRKDKARVH</sequence>
<comment type="subcellular location">
    <subcellularLocation>
        <location evidence="1">Endomembrane system</location>
        <topology evidence="1">Multi-pass membrane protein</topology>
    </subcellularLocation>
</comment>
<keyword evidence="9" id="KW-0406">Ion transport</keyword>
<evidence type="ECO:0000256" key="5">
    <source>
        <dbReference type="ARBA" id="ARBA00022692"/>
    </source>
</evidence>
<dbReference type="RefSeq" id="XP_005712355.1">
    <property type="nucleotide sequence ID" value="XM_005712298.1"/>
</dbReference>
<keyword evidence="8 13" id="KW-1133">Transmembrane helix</keyword>
<dbReference type="InterPro" id="IPR007866">
    <property type="entry name" value="TRIC_channel"/>
</dbReference>
<evidence type="ECO:0000256" key="13">
    <source>
        <dbReference type="SAM" id="Phobius"/>
    </source>
</evidence>
<feature type="region of interest" description="Disordered" evidence="12">
    <location>
        <begin position="296"/>
        <end position="327"/>
    </location>
</feature>
<feature type="transmembrane region" description="Helical" evidence="13">
    <location>
        <begin position="130"/>
        <end position="152"/>
    </location>
</feature>
<dbReference type="AlphaFoldDB" id="S0F2W2"/>
<feature type="transmembrane region" description="Helical" evidence="13">
    <location>
        <begin position="98"/>
        <end position="118"/>
    </location>
</feature>
<dbReference type="GO" id="GO:0016020">
    <property type="term" value="C:membrane"/>
    <property type="evidence" value="ECO:0007669"/>
    <property type="project" value="InterPro"/>
</dbReference>
<feature type="transmembrane region" description="Helical" evidence="13">
    <location>
        <begin position="35"/>
        <end position="58"/>
    </location>
</feature>
<dbReference type="GO" id="GO:0042802">
    <property type="term" value="F:identical protein binding"/>
    <property type="evidence" value="ECO:0007669"/>
    <property type="project" value="InterPro"/>
</dbReference>
<organism evidence="14 15">
    <name type="scientific">Chondrus crispus</name>
    <name type="common">Carrageen Irish moss</name>
    <name type="synonym">Polymorpha crispa</name>
    <dbReference type="NCBI Taxonomy" id="2769"/>
    <lineage>
        <taxon>Eukaryota</taxon>
        <taxon>Rhodophyta</taxon>
        <taxon>Florideophyceae</taxon>
        <taxon>Rhodymeniophycidae</taxon>
        <taxon>Gigartinales</taxon>
        <taxon>Gigartinaceae</taxon>
        <taxon>Chondrus</taxon>
    </lineage>
</organism>
<evidence type="ECO:0000256" key="3">
    <source>
        <dbReference type="ARBA" id="ARBA00022448"/>
    </source>
</evidence>
<keyword evidence="10 13" id="KW-0472">Membrane</keyword>
<keyword evidence="15" id="KW-1185">Reference proteome</keyword>
<evidence type="ECO:0000256" key="7">
    <source>
        <dbReference type="ARBA" id="ARBA00022958"/>
    </source>
</evidence>
<keyword evidence="5 13" id="KW-0812">Transmembrane</keyword>
<reference evidence="15" key="1">
    <citation type="journal article" date="2013" name="Proc. Natl. Acad. Sci. U.S.A.">
        <title>Genome structure and metabolic features in the red seaweed Chondrus crispus shed light on evolution of the Archaeplastida.</title>
        <authorList>
            <person name="Collen J."/>
            <person name="Porcel B."/>
            <person name="Carre W."/>
            <person name="Ball S.G."/>
            <person name="Chaparro C."/>
            <person name="Tonon T."/>
            <person name="Barbeyron T."/>
            <person name="Michel G."/>
            <person name="Noel B."/>
            <person name="Valentin K."/>
            <person name="Elias M."/>
            <person name="Artiguenave F."/>
            <person name="Arun A."/>
            <person name="Aury J.M."/>
            <person name="Barbosa-Neto J.F."/>
            <person name="Bothwell J.H."/>
            <person name="Bouget F.Y."/>
            <person name="Brillet L."/>
            <person name="Cabello-Hurtado F."/>
            <person name="Capella-Gutierrez S."/>
            <person name="Charrier B."/>
            <person name="Cladiere L."/>
            <person name="Cock J.M."/>
            <person name="Coelho S.M."/>
            <person name="Colleoni C."/>
            <person name="Czjzek M."/>
            <person name="Da Silva C."/>
            <person name="Delage L."/>
            <person name="Denoeud F."/>
            <person name="Deschamps P."/>
            <person name="Dittami S.M."/>
            <person name="Gabaldon T."/>
            <person name="Gachon C.M."/>
            <person name="Groisillier A."/>
            <person name="Herve C."/>
            <person name="Jabbari K."/>
            <person name="Katinka M."/>
            <person name="Kloareg B."/>
            <person name="Kowalczyk N."/>
            <person name="Labadie K."/>
            <person name="Leblanc C."/>
            <person name="Lopez P.J."/>
            <person name="McLachlan D.H."/>
            <person name="Meslet-Cladiere L."/>
            <person name="Moustafa A."/>
            <person name="Nehr Z."/>
            <person name="Nyvall Collen P."/>
            <person name="Panaud O."/>
            <person name="Partensky F."/>
            <person name="Poulain J."/>
            <person name="Rensing S.A."/>
            <person name="Rousvoal S."/>
            <person name="Samson G."/>
            <person name="Symeonidi A."/>
            <person name="Weissenbach J."/>
            <person name="Zambounis A."/>
            <person name="Wincker P."/>
            <person name="Boyen C."/>
        </authorList>
    </citation>
    <scope>NUCLEOTIDE SEQUENCE [LARGE SCALE GENOMIC DNA]</scope>
    <source>
        <strain evidence="15">cv. Stackhouse</strain>
    </source>
</reference>
<accession>S0F2W2</accession>
<evidence type="ECO:0000256" key="6">
    <source>
        <dbReference type="ARBA" id="ARBA00022826"/>
    </source>
</evidence>
<evidence type="ECO:0000256" key="4">
    <source>
        <dbReference type="ARBA" id="ARBA00022538"/>
    </source>
</evidence>